<organism evidence="13 14">
    <name type="scientific">Letharia lupina</name>
    <dbReference type="NCBI Taxonomy" id="560253"/>
    <lineage>
        <taxon>Eukaryota</taxon>
        <taxon>Fungi</taxon>
        <taxon>Dikarya</taxon>
        <taxon>Ascomycota</taxon>
        <taxon>Pezizomycotina</taxon>
        <taxon>Lecanoromycetes</taxon>
        <taxon>OSLEUM clade</taxon>
        <taxon>Lecanoromycetidae</taxon>
        <taxon>Lecanorales</taxon>
        <taxon>Lecanorineae</taxon>
        <taxon>Parmeliaceae</taxon>
        <taxon>Letharia</taxon>
    </lineage>
</organism>
<dbReference type="InterPro" id="IPR002058">
    <property type="entry name" value="PAP_assoc"/>
</dbReference>
<dbReference type="Gene3D" id="3.30.460.10">
    <property type="entry name" value="Beta Polymerase, domain 2"/>
    <property type="match status" value="1"/>
</dbReference>
<evidence type="ECO:0000259" key="12">
    <source>
        <dbReference type="Pfam" id="PF22600"/>
    </source>
</evidence>
<evidence type="ECO:0000313" key="14">
    <source>
        <dbReference type="Proteomes" id="UP000593566"/>
    </source>
</evidence>
<evidence type="ECO:0000256" key="4">
    <source>
        <dbReference type="ARBA" id="ARBA00008593"/>
    </source>
</evidence>
<feature type="region of interest" description="Disordered" evidence="10">
    <location>
        <begin position="472"/>
        <end position="526"/>
    </location>
</feature>
<evidence type="ECO:0000313" key="13">
    <source>
        <dbReference type="EMBL" id="KAF6221671.1"/>
    </source>
</evidence>
<feature type="domain" description="Poly(A) RNA polymerase mitochondrial-like central palm" evidence="12">
    <location>
        <begin position="286"/>
        <end position="400"/>
    </location>
</feature>
<evidence type="ECO:0000256" key="3">
    <source>
        <dbReference type="ARBA" id="ARBA00004496"/>
    </source>
</evidence>
<dbReference type="EMBL" id="JACCJB010000013">
    <property type="protein sequence ID" value="KAF6221671.1"/>
    <property type="molecule type" value="Genomic_DNA"/>
</dbReference>
<keyword evidence="9" id="KW-0460">Magnesium</keyword>
<keyword evidence="8" id="KW-0479">Metal-binding</keyword>
<feature type="compositionally biased region" description="Basic and acidic residues" evidence="10">
    <location>
        <begin position="572"/>
        <end position="593"/>
    </location>
</feature>
<evidence type="ECO:0000256" key="6">
    <source>
        <dbReference type="ARBA" id="ARBA00022490"/>
    </source>
</evidence>
<feature type="compositionally biased region" description="Low complexity" evidence="10">
    <location>
        <begin position="253"/>
        <end position="269"/>
    </location>
</feature>
<evidence type="ECO:0000259" key="11">
    <source>
        <dbReference type="Pfam" id="PF03828"/>
    </source>
</evidence>
<dbReference type="SUPFAM" id="SSF81631">
    <property type="entry name" value="PAP/OAS1 substrate-binding domain"/>
    <property type="match status" value="1"/>
</dbReference>
<dbReference type="GO" id="GO:0005737">
    <property type="term" value="C:cytoplasm"/>
    <property type="evidence" value="ECO:0007669"/>
    <property type="project" value="UniProtKB-SubCell"/>
</dbReference>
<dbReference type="InterPro" id="IPR043519">
    <property type="entry name" value="NT_sf"/>
</dbReference>
<feature type="compositionally biased region" description="Basic and acidic residues" evidence="10">
    <location>
        <begin position="928"/>
        <end position="942"/>
    </location>
</feature>
<comment type="caution">
    <text evidence="13">The sequence shown here is derived from an EMBL/GenBank/DDBJ whole genome shotgun (WGS) entry which is preliminary data.</text>
</comment>
<feature type="compositionally biased region" description="Polar residues" evidence="10">
    <location>
        <begin position="114"/>
        <end position="158"/>
    </location>
</feature>
<keyword evidence="7" id="KW-0808">Transferase</keyword>
<dbReference type="PANTHER" id="PTHR12271">
    <property type="entry name" value="POLY A POLYMERASE CID PAP -RELATED"/>
    <property type="match status" value="1"/>
</dbReference>
<proteinExistence type="inferred from homology"/>
<comment type="cofactor">
    <cofactor evidence="2">
        <name>Mg(2+)</name>
        <dbReference type="ChEBI" id="CHEBI:18420"/>
    </cofactor>
</comment>
<dbReference type="InterPro" id="IPR054708">
    <property type="entry name" value="MTPAP-like_central"/>
</dbReference>
<feature type="compositionally biased region" description="Polar residues" evidence="10">
    <location>
        <begin position="192"/>
        <end position="207"/>
    </location>
</feature>
<feature type="compositionally biased region" description="Polar residues" evidence="10">
    <location>
        <begin position="220"/>
        <end position="234"/>
    </location>
</feature>
<keyword evidence="6" id="KW-0963">Cytoplasm</keyword>
<evidence type="ECO:0000256" key="5">
    <source>
        <dbReference type="ARBA" id="ARBA00012388"/>
    </source>
</evidence>
<evidence type="ECO:0000256" key="2">
    <source>
        <dbReference type="ARBA" id="ARBA00001946"/>
    </source>
</evidence>
<dbReference type="GO" id="GO:0050265">
    <property type="term" value="F:RNA uridylyltransferase activity"/>
    <property type="evidence" value="ECO:0007669"/>
    <property type="project" value="TreeGrafter"/>
</dbReference>
<dbReference type="RefSeq" id="XP_037151106.1">
    <property type="nucleotide sequence ID" value="XM_037292567.1"/>
</dbReference>
<dbReference type="Gene3D" id="1.10.1410.10">
    <property type="match status" value="1"/>
</dbReference>
<feature type="domain" description="PAP-associated" evidence="11">
    <location>
        <begin position="753"/>
        <end position="836"/>
    </location>
</feature>
<dbReference type="Proteomes" id="UP000593566">
    <property type="component" value="Unassembled WGS sequence"/>
</dbReference>
<dbReference type="GO" id="GO:0031123">
    <property type="term" value="P:RNA 3'-end processing"/>
    <property type="evidence" value="ECO:0007669"/>
    <property type="project" value="TreeGrafter"/>
</dbReference>
<comment type="cofactor">
    <cofactor evidence="1">
        <name>Mn(2+)</name>
        <dbReference type="ChEBI" id="CHEBI:29035"/>
    </cofactor>
</comment>
<evidence type="ECO:0000256" key="1">
    <source>
        <dbReference type="ARBA" id="ARBA00001936"/>
    </source>
</evidence>
<dbReference type="GeneID" id="59330053"/>
<dbReference type="Pfam" id="PF03828">
    <property type="entry name" value="PAP_assoc"/>
    <property type="match status" value="1"/>
</dbReference>
<dbReference type="GO" id="GO:1990817">
    <property type="term" value="F:poly(A) RNA polymerase activity"/>
    <property type="evidence" value="ECO:0007669"/>
    <property type="project" value="UniProtKB-EC"/>
</dbReference>
<evidence type="ECO:0000256" key="9">
    <source>
        <dbReference type="ARBA" id="ARBA00022842"/>
    </source>
</evidence>
<name>A0A8H6CE94_9LECA</name>
<evidence type="ECO:0000256" key="7">
    <source>
        <dbReference type="ARBA" id="ARBA00022679"/>
    </source>
</evidence>
<evidence type="ECO:0000256" key="10">
    <source>
        <dbReference type="SAM" id="MobiDB-lite"/>
    </source>
</evidence>
<comment type="subcellular location">
    <subcellularLocation>
        <location evidence="3">Cytoplasm</location>
    </subcellularLocation>
</comment>
<dbReference type="Pfam" id="PF22600">
    <property type="entry name" value="MTPAP-like_central"/>
    <property type="match status" value="1"/>
</dbReference>
<dbReference type="SUPFAM" id="SSF81301">
    <property type="entry name" value="Nucleotidyltransferase"/>
    <property type="match status" value="1"/>
</dbReference>
<feature type="region of interest" description="Disordered" evidence="10">
    <location>
        <begin position="564"/>
        <end position="593"/>
    </location>
</feature>
<comment type="similarity">
    <text evidence="4">Belongs to the DNA polymerase type-B-like family.</text>
</comment>
<reference evidence="13 14" key="1">
    <citation type="journal article" date="2020" name="Genomics">
        <title>Complete, high-quality genomes from long-read metagenomic sequencing of two wolf lichen thalli reveals enigmatic genome architecture.</title>
        <authorList>
            <person name="McKenzie S.K."/>
            <person name="Walston R.F."/>
            <person name="Allen J.L."/>
        </authorList>
    </citation>
    <scope>NUCLEOTIDE SEQUENCE [LARGE SCALE GENOMIC DNA]</scope>
    <source>
        <strain evidence="13">WasteWater1</strain>
    </source>
</reference>
<feature type="region of interest" description="Disordered" evidence="10">
    <location>
        <begin position="1"/>
        <end position="20"/>
    </location>
</feature>
<dbReference type="AlphaFoldDB" id="A0A8H6CE94"/>
<dbReference type="EC" id="2.7.7.19" evidence="5"/>
<feature type="region of interest" description="Disordered" evidence="10">
    <location>
        <begin position="886"/>
        <end position="948"/>
    </location>
</feature>
<feature type="compositionally biased region" description="Basic and acidic residues" evidence="10">
    <location>
        <begin position="472"/>
        <end position="481"/>
    </location>
</feature>
<accession>A0A8H6CE94</accession>
<feature type="region of interest" description="Disordered" evidence="10">
    <location>
        <begin position="417"/>
        <end position="455"/>
    </location>
</feature>
<sequence length="948" mass="105331">MAGFERNRANYDGSTPSRYGSRPCINLPAMPAQWAAAPPNGYYAASAEPDAMSLNNYFPSLPATPQVNLPARQAHARYPSIAPQPMATENDLEGHLRGMILSNGVPNGPLPSETVHNGSYGPQQRASRRPNQAQRRQQTVQSNVNVPFNAPTNGQPPNRMSRAPDPSQDFPPSQGANVHYQLPHLRAPARQPGQTGNDNQNQGSHNFPAQRPVSAYHTGTIPQNQAFSVGNQPYNRPPPTNRQLYNPGPYSLQPQQASRSQSQPSRASPDTQVRYLETLAHVEILKVEISQEEYLEKQVLRESLEQVCRKAVSEYETHRDRSAPFVSDSVELRCFGSLSTTFATKSSDMDLVLVSPMSKPETSSPDSDLPRLIEKTLLDVGYGARLLTRTRVPIIRFCEKPAPELATLLQAERIKYEKERDVPPPEAKVGKTPKRKEKRLEKPSTNLPQDRPNVAANQAVVDVEGLNVAKFEDNQGHDTSEGPKFSGSSPSDTTRAKSGTPPQVDDGGKSKKPMDDRERDDPSLAHKSDLERARLYKLAMQDGWYEITERQVIKHFLSAFERHGVPKPKHAQRNELHIQPSDGRDPKSEDDGQLEKARAALQDLPNVLGRYRPPPAAHPLDFPKDGVGIQCDINFSNYLALHNSHLLKCYASCDPRVRQMVLFVKGWSKKRKINTPYHGTLSSYGYVLMVLHYLVNVANPPVAPNLQTSPLMLQDEMSAKEVLLEGYNIQFFRNEEKILDLAHRGQLTFNQEPLGLLLQGFFHYFAQQGYGSPSGGFAWTQDTLSLRTIGGIIPKQAKGWTGAKTETVDLSGPGPQTKEIRQRYLFAIEDPFEIDHNIARTVVHNGIVAIRDEFRRAHTLIQNAGIFPGKGPKDLFAEAEEKDNLQYRPFGPRPRKNVPPGQNGAKKGTGPVFELKDGRPTTVNTMAKDTEQKDGGDGESGFHRLTTA</sequence>
<dbReference type="GO" id="GO:0010605">
    <property type="term" value="P:negative regulation of macromolecule metabolic process"/>
    <property type="evidence" value="ECO:0007669"/>
    <property type="project" value="UniProtKB-ARBA"/>
</dbReference>
<dbReference type="GO" id="GO:0046872">
    <property type="term" value="F:metal ion binding"/>
    <property type="evidence" value="ECO:0007669"/>
    <property type="project" value="UniProtKB-KW"/>
</dbReference>
<gene>
    <name evidence="13" type="ORF">HO133_001639</name>
</gene>
<protein>
    <recommendedName>
        <fullName evidence="5">polynucleotide adenylyltransferase</fullName>
        <ecNumber evidence="5">2.7.7.19</ecNumber>
    </recommendedName>
</protein>
<feature type="compositionally biased region" description="Basic and acidic residues" evidence="10">
    <location>
        <begin position="506"/>
        <end position="526"/>
    </location>
</feature>
<feature type="region of interest" description="Disordered" evidence="10">
    <location>
        <begin position="99"/>
        <end position="270"/>
    </location>
</feature>
<evidence type="ECO:0000256" key="8">
    <source>
        <dbReference type="ARBA" id="ARBA00022723"/>
    </source>
</evidence>
<dbReference type="PANTHER" id="PTHR12271:SF40">
    <property type="entry name" value="POLY(A) RNA POLYMERASE GLD2"/>
    <property type="match status" value="1"/>
</dbReference>
<keyword evidence="14" id="KW-1185">Reference proteome</keyword>
<feature type="compositionally biased region" description="Polar residues" evidence="10">
    <location>
        <begin position="486"/>
        <end position="501"/>
    </location>
</feature>